<proteinExistence type="predicted"/>
<gene>
    <name evidence="1" type="ORF">EV210_10984</name>
</gene>
<sequence length="203" mass="21959">MAITSITSSITTTAGYRQLPSSSGSLAVTADGAMVYTGDGKSQKEKASLSDAVQQLDKSLRVFKRDAVLDDLFLDGNDSSSFYDMVSQSTRTLVDSYNKLNDVLRSSNRISKEGAELLSRVQGIMQGKWREFGDMGIMLDPRTGSISVNENRLADYCAQDRGAVRKQLIEAPGGLAPALLDVVNAVTKKTAGYYFNSTFDVSV</sequence>
<reference evidence="1 2" key="1">
    <citation type="submission" date="2019-03" db="EMBL/GenBank/DDBJ databases">
        <title>Genomic Encyclopedia of Type Strains, Phase IV (KMG-IV): sequencing the most valuable type-strain genomes for metagenomic binning, comparative biology and taxonomic classification.</title>
        <authorList>
            <person name="Goeker M."/>
        </authorList>
    </citation>
    <scope>NUCLEOTIDE SEQUENCE [LARGE SCALE GENOMIC DNA]</scope>
    <source>
        <strain evidence="1 2">DSM 15969</strain>
    </source>
</reference>
<evidence type="ECO:0008006" key="3">
    <source>
        <dbReference type="Google" id="ProtNLM"/>
    </source>
</evidence>
<dbReference type="RefSeq" id="WP_132081811.1">
    <property type="nucleotide sequence ID" value="NZ_SLUI01000009.1"/>
</dbReference>
<organism evidence="1 2">
    <name type="scientific">Anaerospora hongkongensis</name>
    <dbReference type="NCBI Taxonomy" id="244830"/>
    <lineage>
        <taxon>Bacteria</taxon>
        <taxon>Bacillati</taxon>
        <taxon>Bacillota</taxon>
        <taxon>Negativicutes</taxon>
        <taxon>Selenomonadales</taxon>
        <taxon>Sporomusaceae</taxon>
        <taxon>Anaerospora</taxon>
    </lineage>
</organism>
<keyword evidence="2" id="KW-1185">Reference proteome</keyword>
<comment type="caution">
    <text evidence="1">The sequence shown here is derived from an EMBL/GenBank/DDBJ whole genome shotgun (WGS) entry which is preliminary data.</text>
</comment>
<dbReference type="AlphaFoldDB" id="A0A4R1Q423"/>
<name>A0A4R1Q423_9FIRM</name>
<dbReference type="Proteomes" id="UP000295063">
    <property type="component" value="Unassembled WGS sequence"/>
</dbReference>
<accession>A0A4R1Q423</accession>
<evidence type="ECO:0000313" key="1">
    <source>
        <dbReference type="EMBL" id="TCL36135.1"/>
    </source>
</evidence>
<dbReference type="EMBL" id="SLUI01000009">
    <property type="protein sequence ID" value="TCL36135.1"/>
    <property type="molecule type" value="Genomic_DNA"/>
</dbReference>
<evidence type="ECO:0000313" key="2">
    <source>
        <dbReference type="Proteomes" id="UP000295063"/>
    </source>
</evidence>
<protein>
    <recommendedName>
        <fullName evidence="3">Flagellar hook-associated protein 2</fullName>
    </recommendedName>
</protein>